<dbReference type="AlphaFoldDB" id="X0WIX9"/>
<name>X0WIX9_9ZZZZ</name>
<accession>X0WIX9</accession>
<comment type="caution">
    <text evidence="1">The sequence shown here is derived from an EMBL/GenBank/DDBJ whole genome shotgun (WGS) entry which is preliminary data.</text>
</comment>
<gene>
    <name evidence="1" type="ORF">S01H1_70074</name>
</gene>
<organism evidence="1">
    <name type="scientific">marine sediment metagenome</name>
    <dbReference type="NCBI Taxonomy" id="412755"/>
    <lineage>
        <taxon>unclassified sequences</taxon>
        <taxon>metagenomes</taxon>
        <taxon>ecological metagenomes</taxon>
    </lineage>
</organism>
<protein>
    <submittedName>
        <fullName evidence="1">Uncharacterized protein</fullName>
    </submittedName>
</protein>
<proteinExistence type="predicted"/>
<feature type="non-terminal residue" evidence="1">
    <location>
        <position position="52"/>
    </location>
</feature>
<reference evidence="1" key="1">
    <citation type="journal article" date="2014" name="Front. Microbiol.">
        <title>High frequency of phylogenetically diverse reductive dehalogenase-homologous genes in deep subseafloor sedimentary metagenomes.</title>
        <authorList>
            <person name="Kawai M."/>
            <person name="Futagami T."/>
            <person name="Toyoda A."/>
            <person name="Takaki Y."/>
            <person name="Nishi S."/>
            <person name="Hori S."/>
            <person name="Arai W."/>
            <person name="Tsubouchi T."/>
            <person name="Morono Y."/>
            <person name="Uchiyama I."/>
            <person name="Ito T."/>
            <person name="Fujiyama A."/>
            <person name="Inagaki F."/>
            <person name="Takami H."/>
        </authorList>
    </citation>
    <scope>NUCLEOTIDE SEQUENCE</scope>
    <source>
        <strain evidence="1">Expedition CK06-06</strain>
    </source>
</reference>
<sequence>MGLLISFRQWTNRFNTGELREYLDQRLGDHDRDRIQIAAVGFEAEPLCLQGD</sequence>
<dbReference type="EMBL" id="BARS01046569">
    <property type="protein sequence ID" value="GAG30615.1"/>
    <property type="molecule type" value="Genomic_DNA"/>
</dbReference>
<evidence type="ECO:0000313" key="1">
    <source>
        <dbReference type="EMBL" id="GAG30615.1"/>
    </source>
</evidence>